<protein>
    <recommendedName>
        <fullName evidence="5">DUF3558 domain-containing protein</fullName>
    </recommendedName>
</protein>
<evidence type="ECO:0008006" key="5">
    <source>
        <dbReference type="Google" id="ProtNLM"/>
    </source>
</evidence>
<reference evidence="3" key="2">
    <citation type="submission" date="2020-09" db="EMBL/GenBank/DDBJ databases">
        <authorList>
            <person name="Sun Q."/>
            <person name="Zhou Y."/>
        </authorList>
    </citation>
    <scope>NUCLEOTIDE SEQUENCE</scope>
    <source>
        <strain evidence="3">CGMCC 4.7430</strain>
    </source>
</reference>
<reference evidence="3" key="1">
    <citation type="journal article" date="2014" name="Int. J. Syst. Evol. Microbiol.">
        <title>Complete genome sequence of Corynebacterium casei LMG S-19264T (=DSM 44701T), isolated from a smear-ripened cheese.</title>
        <authorList>
            <consortium name="US DOE Joint Genome Institute (JGI-PGF)"/>
            <person name="Walter F."/>
            <person name="Albersmeier A."/>
            <person name="Kalinowski J."/>
            <person name="Ruckert C."/>
        </authorList>
    </citation>
    <scope>NUCLEOTIDE SEQUENCE</scope>
    <source>
        <strain evidence="3">CGMCC 4.7430</strain>
    </source>
</reference>
<accession>A0A918E9X1</accession>
<keyword evidence="2" id="KW-0472">Membrane</keyword>
<name>A0A918E9X1_9ACTN</name>
<feature type="transmembrane region" description="Helical" evidence="2">
    <location>
        <begin position="51"/>
        <end position="74"/>
    </location>
</feature>
<evidence type="ECO:0000313" key="3">
    <source>
        <dbReference type="EMBL" id="GGP15015.1"/>
    </source>
</evidence>
<dbReference type="Proteomes" id="UP000660745">
    <property type="component" value="Unassembled WGS sequence"/>
</dbReference>
<gene>
    <name evidence="3" type="ORF">GCM10012278_73080</name>
</gene>
<dbReference type="EMBL" id="BMNK01000017">
    <property type="protein sequence ID" value="GGP15015.1"/>
    <property type="molecule type" value="Genomic_DNA"/>
</dbReference>
<organism evidence="3 4">
    <name type="scientific">Nonomuraea glycinis</name>
    <dbReference type="NCBI Taxonomy" id="2047744"/>
    <lineage>
        <taxon>Bacteria</taxon>
        <taxon>Bacillati</taxon>
        <taxon>Actinomycetota</taxon>
        <taxon>Actinomycetes</taxon>
        <taxon>Streptosporangiales</taxon>
        <taxon>Streptosporangiaceae</taxon>
        <taxon>Nonomuraea</taxon>
    </lineage>
</organism>
<proteinExistence type="predicted"/>
<evidence type="ECO:0000256" key="1">
    <source>
        <dbReference type="SAM" id="MobiDB-lite"/>
    </source>
</evidence>
<comment type="caution">
    <text evidence="3">The sequence shown here is derived from an EMBL/GenBank/DDBJ whole genome shotgun (WGS) entry which is preliminary data.</text>
</comment>
<evidence type="ECO:0000313" key="4">
    <source>
        <dbReference type="Proteomes" id="UP000660745"/>
    </source>
</evidence>
<keyword evidence="2" id="KW-0812">Transmembrane</keyword>
<evidence type="ECO:0000256" key="2">
    <source>
        <dbReference type="SAM" id="Phobius"/>
    </source>
</evidence>
<feature type="compositionally biased region" description="Pro residues" evidence="1">
    <location>
        <begin position="20"/>
        <end position="44"/>
    </location>
</feature>
<keyword evidence="4" id="KW-1185">Reference proteome</keyword>
<keyword evidence="2" id="KW-1133">Transmembrane helix</keyword>
<dbReference type="AlphaFoldDB" id="A0A918E9X1"/>
<sequence>MNPGSEYQPPHRQVPSGGPFEPPTMPPRFPGPPPPPPWQPPPGRPPARRPWILPVVAVCVVVLIAGSAGAYLLYGQVQRTFGTPLGGGTQAPPSPSKSVKAAAVTGPDVCTMLPKLEAERLVPEATVAKDSRDAEYTVNFSCNWTNRRISFGEFWRSREIDVKVAQHRGNGAKTGRAMAQNSYDIDYGGAKFGETAKPTAKKGEKDYVSAVKEVPGVGDAAYAQYTWRRSGTTLWYSFGTARARVQDLTIEVRYQASQQRKDAQILSNETIQSVTEANAIREATKVITHIAKGVAAWKAEHPDVLAQPHKAATATPSAAPTPSPTELAAVPPACQAVAGVATGLVPGPTTRTRRMEAGNDTQTECRWLNREIPVGQATRIRSVLITVHSFANRAGVADATAAKSFYSSRRGSDRNIARSSLGGLEIGKVIDLEGLGQQAYGKYVKTRRGEVSAGSGSVIVLQGAVVVEADYAGAERPKDEPANSPNAVLLAEKQARAGALTVARAFLPALADKPIGS</sequence>
<feature type="region of interest" description="Disordered" evidence="1">
    <location>
        <begin position="1"/>
        <end position="44"/>
    </location>
</feature>